<gene>
    <name evidence="2" type="ORF">SAMN04488132_103349</name>
</gene>
<accession>A0A1T4MEP5</accession>
<evidence type="ECO:0000256" key="1">
    <source>
        <dbReference type="SAM" id="MobiDB-lite"/>
    </source>
</evidence>
<proteinExistence type="predicted"/>
<organism evidence="2 3">
    <name type="scientific">Sediminibacterium ginsengisoli</name>
    <dbReference type="NCBI Taxonomy" id="413434"/>
    <lineage>
        <taxon>Bacteria</taxon>
        <taxon>Pseudomonadati</taxon>
        <taxon>Bacteroidota</taxon>
        <taxon>Chitinophagia</taxon>
        <taxon>Chitinophagales</taxon>
        <taxon>Chitinophagaceae</taxon>
        <taxon>Sediminibacterium</taxon>
    </lineage>
</organism>
<reference evidence="2 3" key="1">
    <citation type="submission" date="2017-02" db="EMBL/GenBank/DDBJ databases">
        <authorList>
            <person name="Peterson S.W."/>
        </authorList>
    </citation>
    <scope>NUCLEOTIDE SEQUENCE [LARGE SCALE GENOMIC DNA]</scope>
    <source>
        <strain evidence="2 3">DSM 22335</strain>
    </source>
</reference>
<protein>
    <submittedName>
        <fullName evidence="2">Uncharacterized protein</fullName>
    </submittedName>
</protein>
<dbReference type="STRING" id="413434.SAMN04488132_103349"/>
<evidence type="ECO:0000313" key="3">
    <source>
        <dbReference type="Proteomes" id="UP000190888"/>
    </source>
</evidence>
<dbReference type="EMBL" id="FUWH01000003">
    <property type="protein sequence ID" value="SJZ65337.1"/>
    <property type="molecule type" value="Genomic_DNA"/>
</dbReference>
<dbReference type="AlphaFoldDB" id="A0A1T4MEP5"/>
<sequence length="35" mass="4040">MKDRRNMRGMNGKNIVQQANRKPCINKNVTKQAVP</sequence>
<dbReference type="Proteomes" id="UP000190888">
    <property type="component" value="Unassembled WGS sequence"/>
</dbReference>
<evidence type="ECO:0000313" key="2">
    <source>
        <dbReference type="EMBL" id="SJZ65337.1"/>
    </source>
</evidence>
<name>A0A1T4MEP5_9BACT</name>
<feature type="region of interest" description="Disordered" evidence="1">
    <location>
        <begin position="1"/>
        <end position="35"/>
    </location>
</feature>
<keyword evidence="3" id="KW-1185">Reference proteome</keyword>